<feature type="domain" description="Dihydrodipicolinate reductase N-terminal" evidence="13">
    <location>
        <begin position="1"/>
        <end position="103"/>
    </location>
</feature>
<dbReference type="PANTHER" id="PTHR20836:SF0">
    <property type="entry name" value="4-HYDROXY-TETRAHYDRODIPICOLINATE REDUCTASE 1, CHLOROPLASTIC-RELATED"/>
    <property type="match status" value="1"/>
</dbReference>
<evidence type="ECO:0000256" key="3">
    <source>
        <dbReference type="ARBA" id="ARBA00022857"/>
    </source>
</evidence>
<feature type="active site" description="Proton donor/acceptor" evidence="12">
    <location>
        <position position="135"/>
    </location>
</feature>
<reference evidence="15 16" key="1">
    <citation type="submission" date="2019-08" db="EMBL/GenBank/DDBJ databases">
        <title>Lewinella sp. strain SSH13 Genome sequencing and assembly.</title>
        <authorList>
            <person name="Kim I."/>
        </authorList>
    </citation>
    <scope>NUCLEOTIDE SEQUENCE [LARGE SCALE GENOMIC DNA]</scope>
    <source>
        <strain evidence="15 16">SSH13</strain>
    </source>
</reference>
<dbReference type="GO" id="GO:0009089">
    <property type="term" value="P:lysine biosynthetic process via diaminopimelate"/>
    <property type="evidence" value="ECO:0007669"/>
    <property type="project" value="UniProtKB-UniRule"/>
</dbReference>
<evidence type="ECO:0000256" key="8">
    <source>
        <dbReference type="ARBA" id="ARBA00037922"/>
    </source>
</evidence>
<keyword evidence="2 12" id="KW-0028">Amino-acid biosynthesis</keyword>
<dbReference type="GO" id="GO:0005829">
    <property type="term" value="C:cytosol"/>
    <property type="evidence" value="ECO:0007669"/>
    <property type="project" value="TreeGrafter"/>
</dbReference>
<dbReference type="CDD" id="cd02274">
    <property type="entry name" value="DHDPR_N"/>
    <property type="match status" value="1"/>
</dbReference>
<comment type="caution">
    <text evidence="15">The sequence shown here is derived from an EMBL/GenBank/DDBJ whole genome shotgun (WGS) entry which is preliminary data.</text>
</comment>
<keyword evidence="7 12" id="KW-0457">Lysine biosynthesis</keyword>
<evidence type="ECO:0000256" key="7">
    <source>
        <dbReference type="ARBA" id="ARBA00023154"/>
    </source>
</evidence>
<evidence type="ECO:0000256" key="12">
    <source>
        <dbReference type="HAMAP-Rule" id="MF_00102"/>
    </source>
</evidence>
<comment type="catalytic activity">
    <reaction evidence="11 12">
        <text>(S)-2,3,4,5-tetrahydrodipicolinate + NAD(+) + H2O = (2S,4S)-4-hydroxy-2,3,4,5-tetrahydrodipicolinate + NADH + H(+)</text>
        <dbReference type="Rhea" id="RHEA:35323"/>
        <dbReference type="ChEBI" id="CHEBI:15377"/>
        <dbReference type="ChEBI" id="CHEBI:15378"/>
        <dbReference type="ChEBI" id="CHEBI:16845"/>
        <dbReference type="ChEBI" id="CHEBI:57540"/>
        <dbReference type="ChEBI" id="CHEBI:57945"/>
        <dbReference type="ChEBI" id="CHEBI:67139"/>
        <dbReference type="EC" id="1.17.1.8"/>
    </reaction>
</comment>
<evidence type="ECO:0000256" key="4">
    <source>
        <dbReference type="ARBA" id="ARBA00022915"/>
    </source>
</evidence>
<feature type="binding site" evidence="12">
    <location>
        <position position="32"/>
    </location>
    <ligand>
        <name>NAD(+)</name>
        <dbReference type="ChEBI" id="CHEBI:57540"/>
    </ligand>
</feature>
<sequence length="256" mass="27229">MKIALFGHGKMGRFIEGLAKTAGDDIVLIVDENNRTSVKATDLAVADVIIEFTRPESAIPNIELALEAGVPIVVGTTGWLAKLPEISDKVDASDGALFWASNFSIGVNVFFEVAARAAALANQYGGYEASVEEIHHVQKLDAPSGTGITLAEEVAAQLDAYDSWALSEVRSDVPQTKIAPASAPKAGKLPVPITSVREPEVPGTHIFELASQVDTLSLKHTAHSREGFAKGALTAARWLVGKRGVFTMKDLLKTKD</sequence>
<feature type="binding site" evidence="12">
    <location>
        <begin position="100"/>
        <end position="103"/>
    </location>
    <ligand>
        <name>NAD(+)</name>
        <dbReference type="ChEBI" id="CHEBI:57540"/>
    </ligand>
</feature>
<dbReference type="GO" id="GO:0051287">
    <property type="term" value="F:NAD binding"/>
    <property type="evidence" value="ECO:0007669"/>
    <property type="project" value="UniProtKB-UniRule"/>
</dbReference>
<organism evidence="15 16">
    <name type="scientific">Neolewinella aurantiaca</name>
    <dbReference type="NCBI Taxonomy" id="2602767"/>
    <lineage>
        <taxon>Bacteria</taxon>
        <taxon>Pseudomonadati</taxon>
        <taxon>Bacteroidota</taxon>
        <taxon>Saprospiria</taxon>
        <taxon>Saprospirales</taxon>
        <taxon>Lewinellaceae</taxon>
        <taxon>Neolewinella</taxon>
    </lineage>
</organism>
<dbReference type="GO" id="GO:0019877">
    <property type="term" value="P:diaminopimelate biosynthetic process"/>
    <property type="evidence" value="ECO:0007669"/>
    <property type="project" value="UniProtKB-UniRule"/>
</dbReference>
<evidence type="ECO:0000313" key="16">
    <source>
        <dbReference type="Proteomes" id="UP000321907"/>
    </source>
</evidence>
<comment type="subcellular location">
    <subcellularLocation>
        <location evidence="12">Cytoplasm</location>
    </subcellularLocation>
</comment>
<gene>
    <name evidence="12 15" type="primary">dapB</name>
    <name evidence="15" type="ORF">FUA23_08675</name>
</gene>
<keyword evidence="6 12" id="KW-0520">NAD</keyword>
<dbReference type="InterPro" id="IPR036291">
    <property type="entry name" value="NAD(P)-bd_dom_sf"/>
</dbReference>
<dbReference type="Proteomes" id="UP000321907">
    <property type="component" value="Unassembled WGS sequence"/>
</dbReference>
<evidence type="ECO:0000256" key="1">
    <source>
        <dbReference type="ARBA" id="ARBA00006642"/>
    </source>
</evidence>
<feature type="binding site" evidence="12">
    <location>
        <begin position="75"/>
        <end position="77"/>
    </location>
    <ligand>
        <name>NAD(+)</name>
        <dbReference type="ChEBI" id="CHEBI:57540"/>
    </ligand>
</feature>
<keyword evidence="3 12" id="KW-0521">NADP</keyword>
<dbReference type="NCBIfam" id="TIGR00036">
    <property type="entry name" value="dapB"/>
    <property type="match status" value="1"/>
</dbReference>
<dbReference type="AlphaFoldDB" id="A0A5C7FIV8"/>
<keyword evidence="5 12" id="KW-0560">Oxidoreductase</keyword>
<comment type="subunit">
    <text evidence="12">Homotetramer.</text>
</comment>
<protein>
    <recommendedName>
        <fullName evidence="9 12">4-hydroxy-tetrahydrodipicolinate reductase</fullName>
        <shortName evidence="12">HTPA reductase</shortName>
        <ecNumber evidence="9 12">1.17.1.8</ecNumber>
    </recommendedName>
</protein>
<keyword evidence="16" id="KW-1185">Reference proteome</keyword>
<dbReference type="Gene3D" id="3.40.50.720">
    <property type="entry name" value="NAD(P)-binding Rossmann-like Domain"/>
    <property type="match status" value="1"/>
</dbReference>
<dbReference type="SUPFAM" id="SSF55347">
    <property type="entry name" value="Glyceraldehyde-3-phosphate dehydrogenase-like, C-terminal domain"/>
    <property type="match status" value="1"/>
</dbReference>
<feature type="binding site" evidence="12">
    <location>
        <position position="136"/>
    </location>
    <ligand>
        <name>(S)-2,3,4,5-tetrahydrodipicolinate</name>
        <dbReference type="ChEBI" id="CHEBI:16845"/>
    </ligand>
</feature>
<evidence type="ECO:0000256" key="5">
    <source>
        <dbReference type="ARBA" id="ARBA00023002"/>
    </source>
</evidence>
<dbReference type="EMBL" id="VOXD01000011">
    <property type="protein sequence ID" value="TXF89753.1"/>
    <property type="molecule type" value="Genomic_DNA"/>
</dbReference>
<comment type="similarity">
    <text evidence="1 12">Belongs to the DapB family.</text>
</comment>
<evidence type="ECO:0000313" key="15">
    <source>
        <dbReference type="EMBL" id="TXF89753.1"/>
    </source>
</evidence>
<dbReference type="GO" id="GO:0050661">
    <property type="term" value="F:NADP binding"/>
    <property type="evidence" value="ECO:0007669"/>
    <property type="project" value="UniProtKB-UniRule"/>
</dbReference>
<dbReference type="GO" id="GO:0016726">
    <property type="term" value="F:oxidoreductase activity, acting on CH or CH2 groups, NAD or NADP as acceptor"/>
    <property type="evidence" value="ECO:0007669"/>
    <property type="project" value="UniProtKB-UniRule"/>
</dbReference>
<dbReference type="RefSeq" id="WP_147930346.1">
    <property type="nucleotide sequence ID" value="NZ_VOXD01000011.1"/>
</dbReference>
<dbReference type="InterPro" id="IPR000846">
    <property type="entry name" value="DapB_N"/>
</dbReference>
<feature type="binding site" evidence="12">
    <location>
        <begin position="145"/>
        <end position="146"/>
    </location>
    <ligand>
        <name>(S)-2,3,4,5-tetrahydrodipicolinate</name>
        <dbReference type="ChEBI" id="CHEBI:16845"/>
    </ligand>
</feature>
<comment type="function">
    <text evidence="12">Catalyzes the conversion of 4-hydroxy-tetrahydrodipicolinate (HTPA) to tetrahydrodipicolinate.</text>
</comment>
<dbReference type="OrthoDB" id="9790352at2"/>
<comment type="catalytic activity">
    <reaction evidence="10 12">
        <text>(S)-2,3,4,5-tetrahydrodipicolinate + NADP(+) + H2O = (2S,4S)-4-hydroxy-2,3,4,5-tetrahydrodipicolinate + NADPH + H(+)</text>
        <dbReference type="Rhea" id="RHEA:35331"/>
        <dbReference type="ChEBI" id="CHEBI:15377"/>
        <dbReference type="ChEBI" id="CHEBI:15378"/>
        <dbReference type="ChEBI" id="CHEBI:16845"/>
        <dbReference type="ChEBI" id="CHEBI:57783"/>
        <dbReference type="ChEBI" id="CHEBI:58349"/>
        <dbReference type="ChEBI" id="CHEBI:67139"/>
        <dbReference type="EC" id="1.17.1.8"/>
    </reaction>
</comment>
<evidence type="ECO:0000259" key="14">
    <source>
        <dbReference type="Pfam" id="PF05173"/>
    </source>
</evidence>
<dbReference type="GO" id="GO:0008839">
    <property type="term" value="F:4-hydroxy-tetrahydrodipicolinate reductase"/>
    <property type="evidence" value="ECO:0007669"/>
    <property type="project" value="UniProtKB-UniRule"/>
</dbReference>
<dbReference type="Pfam" id="PF01113">
    <property type="entry name" value="DapB_N"/>
    <property type="match status" value="1"/>
</dbReference>
<dbReference type="Gene3D" id="3.30.360.10">
    <property type="entry name" value="Dihydrodipicolinate Reductase, domain 2"/>
    <property type="match status" value="1"/>
</dbReference>
<evidence type="ECO:0000259" key="13">
    <source>
        <dbReference type="Pfam" id="PF01113"/>
    </source>
</evidence>
<dbReference type="EC" id="1.17.1.8" evidence="9 12"/>
<evidence type="ECO:0000256" key="6">
    <source>
        <dbReference type="ARBA" id="ARBA00023027"/>
    </source>
</evidence>
<evidence type="ECO:0000256" key="11">
    <source>
        <dbReference type="ARBA" id="ARBA00049396"/>
    </source>
</evidence>
<dbReference type="InterPro" id="IPR023940">
    <property type="entry name" value="DHDPR_bac"/>
</dbReference>
<evidence type="ECO:0000256" key="9">
    <source>
        <dbReference type="ARBA" id="ARBA00038983"/>
    </source>
</evidence>
<evidence type="ECO:0000256" key="2">
    <source>
        <dbReference type="ARBA" id="ARBA00022605"/>
    </source>
</evidence>
<comment type="caution">
    <text evidence="12">Lacks conserved residue(s) required for the propagation of feature annotation.</text>
</comment>
<dbReference type="PIRSF" id="PIRSF000161">
    <property type="entry name" value="DHPR"/>
    <property type="match status" value="1"/>
</dbReference>
<dbReference type="PANTHER" id="PTHR20836">
    <property type="entry name" value="DIHYDRODIPICOLINATE REDUCTASE"/>
    <property type="match status" value="1"/>
</dbReference>
<proteinExistence type="inferred from homology"/>
<accession>A0A5C7FIV8</accession>
<feature type="active site" description="Proton donor" evidence="12">
    <location>
        <position position="139"/>
    </location>
</feature>
<name>A0A5C7FIV8_9BACT</name>
<keyword evidence="4 12" id="KW-0220">Diaminopimelate biosynthesis</keyword>
<dbReference type="SUPFAM" id="SSF51735">
    <property type="entry name" value="NAD(P)-binding Rossmann-fold domains"/>
    <property type="match status" value="1"/>
</dbReference>
<dbReference type="InterPro" id="IPR022663">
    <property type="entry name" value="DapB_C"/>
</dbReference>
<keyword evidence="12" id="KW-0963">Cytoplasm</keyword>
<dbReference type="Pfam" id="PF05173">
    <property type="entry name" value="DapB_C"/>
    <property type="match status" value="1"/>
</dbReference>
<comment type="caution">
    <text evidence="12">Was originally thought to be a dihydrodipicolinate reductase (DHDPR), catalyzing the conversion of dihydrodipicolinate to tetrahydrodipicolinate. However, it was shown in E.coli that the substrate of the enzymatic reaction is not dihydrodipicolinate (DHDP) but in fact (2S,4S)-4-hydroxy-2,3,4,5-tetrahydrodipicolinic acid (HTPA), the product released by the DapA-catalyzed reaction.</text>
</comment>
<dbReference type="UniPathway" id="UPA00034">
    <property type="reaction ID" value="UER00018"/>
</dbReference>
<feature type="domain" description="Dihydrodipicolinate reductase C-terminal" evidence="14">
    <location>
        <begin position="106"/>
        <end position="252"/>
    </location>
</feature>
<evidence type="ECO:0000256" key="10">
    <source>
        <dbReference type="ARBA" id="ARBA00049080"/>
    </source>
</evidence>
<comment type="pathway">
    <text evidence="8 12">Amino-acid biosynthesis; L-lysine biosynthesis via DAP pathway; (S)-tetrahydrodipicolinate from L-aspartate: step 4/4.</text>
</comment>
<dbReference type="HAMAP" id="MF_00102">
    <property type="entry name" value="DapB"/>
    <property type="match status" value="1"/>
</dbReference>